<feature type="transmembrane region" description="Helical" evidence="1">
    <location>
        <begin position="109"/>
        <end position="129"/>
    </location>
</feature>
<dbReference type="AlphaFoldDB" id="A0A1X7TZN7"/>
<feature type="transmembrane region" description="Helical" evidence="1">
    <location>
        <begin position="21"/>
        <end position="44"/>
    </location>
</feature>
<dbReference type="InParanoid" id="A0A1X7TZN7"/>
<dbReference type="PANTHER" id="PTHR33802:SF1">
    <property type="entry name" value="XK-RELATED PROTEIN"/>
    <property type="match status" value="1"/>
</dbReference>
<dbReference type="eggNOG" id="ENOG502QQ6X">
    <property type="taxonomic scope" value="Eukaryota"/>
</dbReference>
<accession>A0A1X7TZN7</accession>
<protein>
    <recommendedName>
        <fullName evidence="4">Tryptophan-rich sensory protein</fullName>
    </recommendedName>
</protein>
<feature type="transmembrane region" description="Helical" evidence="1">
    <location>
        <begin position="244"/>
        <end position="263"/>
    </location>
</feature>
<dbReference type="PANTHER" id="PTHR33802">
    <property type="entry name" value="SI:CH211-161H7.5-RELATED"/>
    <property type="match status" value="1"/>
</dbReference>
<feature type="transmembrane region" description="Helical" evidence="1">
    <location>
        <begin position="76"/>
        <end position="97"/>
    </location>
</feature>
<evidence type="ECO:0000313" key="3">
    <source>
        <dbReference type="Proteomes" id="UP000007879"/>
    </source>
</evidence>
<feature type="transmembrane region" description="Helical" evidence="1">
    <location>
        <begin position="135"/>
        <end position="158"/>
    </location>
</feature>
<proteinExistence type="predicted"/>
<evidence type="ECO:0008006" key="4">
    <source>
        <dbReference type="Google" id="ProtNLM"/>
    </source>
</evidence>
<reference evidence="3" key="1">
    <citation type="journal article" date="2010" name="Nature">
        <title>The Amphimedon queenslandica genome and the evolution of animal complexity.</title>
        <authorList>
            <person name="Srivastava M."/>
            <person name="Simakov O."/>
            <person name="Chapman J."/>
            <person name="Fahey B."/>
            <person name="Gauthier M.E."/>
            <person name="Mitros T."/>
            <person name="Richards G.S."/>
            <person name="Conaco C."/>
            <person name="Dacre M."/>
            <person name="Hellsten U."/>
            <person name="Larroux C."/>
            <person name="Putnam N.H."/>
            <person name="Stanke M."/>
            <person name="Adamska M."/>
            <person name="Darling A."/>
            <person name="Degnan S.M."/>
            <person name="Oakley T.H."/>
            <person name="Plachetzki D.C."/>
            <person name="Zhai Y."/>
            <person name="Adamski M."/>
            <person name="Calcino A."/>
            <person name="Cummins S.F."/>
            <person name="Goodstein D.M."/>
            <person name="Harris C."/>
            <person name="Jackson D.J."/>
            <person name="Leys S.P."/>
            <person name="Shu S."/>
            <person name="Woodcroft B.J."/>
            <person name="Vervoort M."/>
            <person name="Kosik K.S."/>
            <person name="Manning G."/>
            <person name="Degnan B.M."/>
            <person name="Rokhsar D.S."/>
        </authorList>
    </citation>
    <scope>NUCLEOTIDE SEQUENCE [LARGE SCALE GENOMIC DNA]</scope>
</reference>
<keyword evidence="1" id="KW-0472">Membrane</keyword>
<organism evidence="2">
    <name type="scientific">Amphimedon queenslandica</name>
    <name type="common">Sponge</name>
    <dbReference type="NCBI Taxonomy" id="400682"/>
    <lineage>
        <taxon>Eukaryota</taxon>
        <taxon>Metazoa</taxon>
        <taxon>Porifera</taxon>
        <taxon>Demospongiae</taxon>
        <taxon>Heteroscleromorpha</taxon>
        <taxon>Haplosclerida</taxon>
        <taxon>Niphatidae</taxon>
        <taxon>Amphimedon</taxon>
    </lineage>
</organism>
<name>A0A1X7TZN7_AMPQE</name>
<evidence type="ECO:0000313" key="2">
    <source>
        <dbReference type="EnsemblMetazoa" id="Aqu2.1.20588_001"/>
    </source>
</evidence>
<dbReference type="OMA" id="VAIYATW"/>
<feature type="transmembrane region" description="Helical" evidence="1">
    <location>
        <begin position="213"/>
        <end position="232"/>
    </location>
</feature>
<feature type="transmembrane region" description="Helical" evidence="1">
    <location>
        <begin position="179"/>
        <end position="207"/>
    </location>
</feature>
<dbReference type="OrthoDB" id="5586934at2759"/>
<dbReference type="EnsemblMetazoa" id="XM_003389384.3">
    <property type="protein sequence ID" value="XP_003389432.1"/>
    <property type="gene ID" value="LOC100641394"/>
</dbReference>
<keyword evidence="3" id="KW-1185">Reference proteome</keyword>
<keyword evidence="1" id="KW-1133">Transmembrane helix</keyword>
<gene>
    <name evidence="2" type="primary">100641394</name>
</gene>
<evidence type="ECO:0000256" key="1">
    <source>
        <dbReference type="SAM" id="Phobius"/>
    </source>
</evidence>
<dbReference type="Proteomes" id="UP000007879">
    <property type="component" value="Unassembled WGS sequence"/>
</dbReference>
<sequence length="314" mass="35488">MSEKPLVKSSSSPVNSLAMKVLEIVGLSITTAILISTFIINGFAAASDPEKFGFKNQTGDVADTYFTQINPNGWTFSIWGVIYAWQALWILYGWSFVFRPSFKKTINPLVYFCYAGANCCNIIWIYLWGNLYPQAAFPFIVLIAVSLWAAIAIEVGYLRYLKPHDGTRPLKFDYYITQFLVVNGLVIYGTWTAIASLINFDVVISYFGKATDITAATVALSILTFELLLYFVLENTVLDRFVRFIFMVYPVVIWALSGVLSRQAEYKNGDGKRNFIFTAVLLGIALLLFIVRIILWIVFAFVRPLKKVLDVKKV</sequence>
<reference evidence="2" key="2">
    <citation type="submission" date="2017-05" db="UniProtKB">
        <authorList>
            <consortium name="EnsemblMetazoa"/>
        </authorList>
    </citation>
    <scope>IDENTIFICATION</scope>
</reference>
<keyword evidence="1" id="KW-0812">Transmembrane</keyword>
<dbReference type="KEGG" id="aqu:100641394"/>
<feature type="transmembrane region" description="Helical" evidence="1">
    <location>
        <begin position="275"/>
        <end position="302"/>
    </location>
</feature>
<dbReference type="EnsemblMetazoa" id="Aqu2.1.20588_001">
    <property type="protein sequence ID" value="Aqu2.1.20588_001"/>
    <property type="gene ID" value="Aqu2.1.20588"/>
</dbReference>